<name>A0A1L7XNJ5_9HELO</name>
<evidence type="ECO:0000313" key="2">
    <source>
        <dbReference type="EMBL" id="CZR66584.1"/>
    </source>
</evidence>
<sequence>MATALSRRCRQRSSRTFSACFPPSPKYLLWQEFVRDFDMFGLRTFPSYRHVSPRSIDCEPFARRFRADQRPCHTPVEISTLSLVDVVCMVRNAFVVEKAISLFERQIVRRVKLGSNNSPLTYLQYKCATGHNRRPPYLTHTERPRFIRIHYQLWGMMKLDPGEWQARLEKMRLKDLYFLFEMSVAPPTSPNAEPDSGRDINWSKSQKRRDLKRKTWAHIEDIYQQVQEEKPEQLDVYALEDGWPPFVAIWDHWQYNLKEWVCHPTGKARKELLWDDSEDDEQCGFSRVSGLYWYKHRSGFY</sequence>
<organism evidence="2 3">
    <name type="scientific">Phialocephala subalpina</name>
    <dbReference type="NCBI Taxonomy" id="576137"/>
    <lineage>
        <taxon>Eukaryota</taxon>
        <taxon>Fungi</taxon>
        <taxon>Dikarya</taxon>
        <taxon>Ascomycota</taxon>
        <taxon>Pezizomycotina</taxon>
        <taxon>Leotiomycetes</taxon>
        <taxon>Helotiales</taxon>
        <taxon>Mollisiaceae</taxon>
        <taxon>Phialocephala</taxon>
        <taxon>Phialocephala fortinii species complex</taxon>
    </lineage>
</organism>
<dbReference type="EMBL" id="FJOG01000038">
    <property type="protein sequence ID" value="CZR66584.1"/>
    <property type="molecule type" value="Genomic_DNA"/>
</dbReference>
<evidence type="ECO:0000313" key="3">
    <source>
        <dbReference type="Proteomes" id="UP000184330"/>
    </source>
</evidence>
<protein>
    <submittedName>
        <fullName evidence="2">Uncharacterized protein</fullName>
    </submittedName>
</protein>
<dbReference type="AlphaFoldDB" id="A0A1L7XNJ5"/>
<reference evidence="2 3" key="1">
    <citation type="submission" date="2016-03" db="EMBL/GenBank/DDBJ databases">
        <authorList>
            <person name="Ploux O."/>
        </authorList>
    </citation>
    <scope>NUCLEOTIDE SEQUENCE [LARGE SCALE GENOMIC DNA]</scope>
    <source>
        <strain evidence="2 3">UAMH 11012</strain>
    </source>
</reference>
<proteinExistence type="predicted"/>
<gene>
    <name evidence="2" type="ORF">PAC_16485</name>
</gene>
<feature type="region of interest" description="Disordered" evidence="1">
    <location>
        <begin position="187"/>
        <end position="206"/>
    </location>
</feature>
<keyword evidence="3" id="KW-1185">Reference proteome</keyword>
<accession>A0A1L7XNJ5</accession>
<dbReference type="OrthoDB" id="5365320at2759"/>
<evidence type="ECO:0000256" key="1">
    <source>
        <dbReference type="SAM" id="MobiDB-lite"/>
    </source>
</evidence>
<dbReference type="Proteomes" id="UP000184330">
    <property type="component" value="Unassembled WGS sequence"/>
</dbReference>